<evidence type="ECO:0008006" key="4">
    <source>
        <dbReference type="Google" id="ProtNLM"/>
    </source>
</evidence>
<gene>
    <name evidence="2" type="ORF">V5S96_10215</name>
</gene>
<evidence type="ECO:0000313" key="2">
    <source>
        <dbReference type="EMBL" id="MEJ4100725.1"/>
    </source>
</evidence>
<evidence type="ECO:0000313" key="3">
    <source>
        <dbReference type="Proteomes" id="UP001359781"/>
    </source>
</evidence>
<keyword evidence="3" id="KW-1185">Reference proteome</keyword>
<reference evidence="2 3" key="1">
    <citation type="submission" date="2024-02" db="EMBL/GenBank/DDBJ databases">
        <title>Whole genome sequencing and characterization of Corynebacterium isolated from the ocular surface of dry eye disease sufferers.</title>
        <authorList>
            <person name="Naqvi M."/>
        </authorList>
    </citation>
    <scope>NUCLEOTIDE SEQUENCE [LARGE SCALE GENOMIC DNA]</scope>
    <source>
        <strain evidence="2 3">PCRF</strain>
    </source>
</reference>
<dbReference type="EMBL" id="JBAHVJ010000011">
    <property type="protein sequence ID" value="MEJ4100725.1"/>
    <property type="molecule type" value="Genomic_DNA"/>
</dbReference>
<sequence>MMQMVASMAPETVPESRTITGMVLPWGKPGYTSTGEVTVTAGAVQLPADLKRVKLLRDHSTEPGFTPVGYATAAEDTPEGLKMTFKVGATADGDTALTDVAEGIRDALSVELVDTEVTGGVLTAGVLTAVALVPIPAFADARVERFTASRKEPKTMTDTKTTTPEVEDRHRKDDPAPETPQPNEEPRNDADEDKEENVTTRDDVSYISAARVPTGLTVTGPGRSQLTFSRAVETIAAARTGVASAEMTAALADITRSANPAISAPMWLGEMWEGVEYKREIIPTMTNKALTKLKGVGFRWTKKPEVGDYAGDKAEIPTGTVATEPVEVTASRLAAGHDIDRAYFDFHETEFLQAFFRARANDYAIKTDEKAAKFLVASAKTGTTIEAEPDLLHAAARARLVIKRQTRVEPNAYLVHPNSLFGLFQITQLDNPAYLDLLGVRPDRFIASDLVPEGEIIAYAKQAVTWFELSGSPIRVDAERLDHGGKDSGIFGYWATLLNQQDGIVRVPFGTSKPARRGSSDEES</sequence>
<dbReference type="Pfam" id="PF25209">
    <property type="entry name" value="Phage_capsid_4"/>
    <property type="match status" value="1"/>
</dbReference>
<dbReference type="Proteomes" id="UP001359781">
    <property type="component" value="Unassembled WGS sequence"/>
</dbReference>
<feature type="region of interest" description="Disordered" evidence="1">
    <location>
        <begin position="149"/>
        <end position="206"/>
    </location>
</feature>
<feature type="compositionally biased region" description="Basic and acidic residues" evidence="1">
    <location>
        <begin position="166"/>
        <end position="175"/>
    </location>
</feature>
<accession>A0ABU8P0C3</accession>
<proteinExistence type="predicted"/>
<protein>
    <recommendedName>
        <fullName evidence="4">Caudovirus prohead protease</fullName>
    </recommendedName>
</protein>
<organism evidence="2 3">
    <name type="scientific">Corynebacterium mastitidis</name>
    <dbReference type="NCBI Taxonomy" id="161890"/>
    <lineage>
        <taxon>Bacteria</taxon>
        <taxon>Bacillati</taxon>
        <taxon>Actinomycetota</taxon>
        <taxon>Actinomycetes</taxon>
        <taxon>Mycobacteriales</taxon>
        <taxon>Corynebacteriaceae</taxon>
        <taxon>Corynebacterium</taxon>
    </lineage>
</organism>
<name>A0ABU8P0C3_9CORY</name>
<dbReference type="RefSeq" id="WP_337890918.1">
    <property type="nucleotide sequence ID" value="NZ_JBAHVI010000010.1"/>
</dbReference>
<comment type="caution">
    <text evidence="2">The sequence shown here is derived from an EMBL/GenBank/DDBJ whole genome shotgun (WGS) entry which is preliminary data.</text>
</comment>
<evidence type="ECO:0000256" key="1">
    <source>
        <dbReference type="SAM" id="MobiDB-lite"/>
    </source>
</evidence>